<dbReference type="InParanoid" id="T0R138"/>
<dbReference type="InterPro" id="IPR008280">
    <property type="entry name" value="Tub_FtsZ_C"/>
</dbReference>
<evidence type="ECO:0000256" key="5">
    <source>
        <dbReference type="ARBA" id="ARBA00014184"/>
    </source>
</evidence>
<dbReference type="PROSITE" id="PS00227">
    <property type="entry name" value="TUBULIN"/>
    <property type="match status" value="1"/>
</dbReference>
<reference evidence="16 17" key="1">
    <citation type="submission" date="2012-04" db="EMBL/GenBank/DDBJ databases">
        <title>The Genome Sequence of Saprolegnia declina VS20.</title>
        <authorList>
            <consortium name="The Broad Institute Genome Sequencing Platform"/>
            <person name="Russ C."/>
            <person name="Nusbaum C."/>
            <person name="Tyler B."/>
            <person name="van West P."/>
            <person name="Dieguez-Uribeondo J."/>
            <person name="de Bruijn I."/>
            <person name="Tripathy S."/>
            <person name="Jiang R."/>
            <person name="Young S.K."/>
            <person name="Zeng Q."/>
            <person name="Gargeya S."/>
            <person name="Fitzgerald M."/>
            <person name="Haas B."/>
            <person name="Abouelleil A."/>
            <person name="Alvarado L."/>
            <person name="Arachchi H.M."/>
            <person name="Berlin A."/>
            <person name="Chapman S.B."/>
            <person name="Goldberg J."/>
            <person name="Griggs A."/>
            <person name="Gujja S."/>
            <person name="Hansen M."/>
            <person name="Howarth C."/>
            <person name="Imamovic A."/>
            <person name="Larimer J."/>
            <person name="McCowen C."/>
            <person name="Montmayeur A."/>
            <person name="Murphy C."/>
            <person name="Neiman D."/>
            <person name="Pearson M."/>
            <person name="Priest M."/>
            <person name="Roberts A."/>
            <person name="Saif S."/>
            <person name="Shea T."/>
            <person name="Sisk P."/>
            <person name="Sykes S."/>
            <person name="Wortman J."/>
            <person name="Nusbaum C."/>
            <person name="Birren B."/>
        </authorList>
    </citation>
    <scope>NUCLEOTIDE SEQUENCE [LARGE SCALE GENOMIC DNA]</scope>
    <source>
        <strain evidence="16 17">VS20</strain>
    </source>
</reference>
<dbReference type="Gene3D" id="1.10.287.600">
    <property type="entry name" value="Helix hairpin bin"/>
    <property type="match status" value="1"/>
</dbReference>
<keyword evidence="17" id="KW-1185">Reference proteome</keyword>
<dbReference type="SUPFAM" id="SSF52490">
    <property type="entry name" value="Tubulin nucleotide-binding domain-like"/>
    <property type="match status" value="1"/>
</dbReference>
<keyword evidence="6 14" id="KW-0493">Microtubule</keyword>
<evidence type="ECO:0000256" key="7">
    <source>
        <dbReference type="ARBA" id="ARBA00022741"/>
    </source>
</evidence>
<evidence type="ECO:0000256" key="6">
    <source>
        <dbReference type="ARBA" id="ARBA00022701"/>
    </source>
</evidence>
<keyword evidence="8" id="KW-0970">Cilium biogenesis/degradation</keyword>
<evidence type="ECO:0000256" key="2">
    <source>
        <dbReference type="ARBA" id="ARBA00004123"/>
    </source>
</evidence>
<sequence>MSISLCIGQCGNQVGAELLALSQHGAAADGQTHRPCILVDSEPKVVGAIADRVSVAGVHVEQSGRGNNWAMGYHQTTNIALTARVLESLRKEIEVVDCYRGAILLHSLAGGTGAGLGSRLLEAIRDTYPKAYILNGCIAPSLVGDSPLQNYNALFTLRHLQTYSDAILYKDNDDVARLVAHWRGATGGVSLTEMNRLVAGDWAGLFLPSDKRPFDLGSFVTQTCPMASAKFVDVRTAYYAQRPRSKPSDSRLVALLPSTDDDAGLAAATKQLVASYPYAATQSPCIGRHIHVRGGATAASLTSVVKAIERAFPAPDWAPQRIATTVSLAPPMTMSGAVTVSANGQTNAIPMLSTFVSRAAQQLHAKAYLHWYKKYGVEEDYFHETLDACLDVVDAYSNLV</sequence>
<dbReference type="GO" id="GO:0005200">
    <property type="term" value="F:structural constituent of cytoskeleton"/>
    <property type="evidence" value="ECO:0007669"/>
    <property type="project" value="InterPro"/>
</dbReference>
<dbReference type="RefSeq" id="XP_008606469.1">
    <property type="nucleotide sequence ID" value="XM_008608247.1"/>
</dbReference>
<dbReference type="VEuPathDB" id="FungiDB:SDRG_02655"/>
<comment type="similarity">
    <text evidence="4 14">Belongs to the tubulin family.</text>
</comment>
<keyword evidence="11" id="KW-0966">Cell projection</keyword>
<dbReference type="GO" id="GO:0005929">
    <property type="term" value="C:cilium"/>
    <property type="evidence" value="ECO:0007669"/>
    <property type="project" value="UniProtKB-SubCell"/>
</dbReference>
<dbReference type="GeneID" id="19943382"/>
<dbReference type="InterPro" id="IPR000217">
    <property type="entry name" value="Tubulin"/>
</dbReference>
<dbReference type="GO" id="GO:0005525">
    <property type="term" value="F:GTP binding"/>
    <property type="evidence" value="ECO:0007669"/>
    <property type="project" value="UniProtKB-UniRule"/>
</dbReference>
<dbReference type="GO" id="GO:0005814">
    <property type="term" value="C:centriole"/>
    <property type="evidence" value="ECO:0007669"/>
    <property type="project" value="UniProtKB-SubCell"/>
</dbReference>
<evidence type="ECO:0000259" key="15">
    <source>
        <dbReference type="SMART" id="SM00864"/>
    </source>
</evidence>
<dbReference type="InterPro" id="IPR003008">
    <property type="entry name" value="Tubulin_FtsZ_GTPase"/>
</dbReference>
<comment type="subcellular location">
    <subcellularLocation>
        <location evidence="3">Cell projection</location>
        <location evidence="3">Cilium</location>
    </subcellularLocation>
    <subcellularLocation>
        <location evidence="1">Cytoplasm</location>
        <location evidence="1">Cytoskeleton</location>
        <location evidence="1">Microtubule organizing center</location>
        <location evidence="1">Centrosome</location>
        <location evidence="1">Centriole</location>
    </subcellularLocation>
    <subcellularLocation>
        <location evidence="2">Nucleus</location>
    </subcellularLocation>
</comment>
<dbReference type="InterPro" id="IPR023123">
    <property type="entry name" value="Tubulin_C"/>
</dbReference>
<dbReference type="OrthoDB" id="2588702at2759"/>
<evidence type="ECO:0000256" key="3">
    <source>
        <dbReference type="ARBA" id="ARBA00004138"/>
    </source>
</evidence>
<evidence type="ECO:0000256" key="4">
    <source>
        <dbReference type="ARBA" id="ARBA00009636"/>
    </source>
</evidence>
<evidence type="ECO:0000256" key="13">
    <source>
        <dbReference type="ARBA" id="ARBA00046149"/>
    </source>
</evidence>
<dbReference type="eggNOG" id="KOG1374">
    <property type="taxonomic scope" value="Eukaryota"/>
</dbReference>
<dbReference type="Proteomes" id="UP000030762">
    <property type="component" value="Unassembled WGS sequence"/>
</dbReference>
<dbReference type="PRINTS" id="PR01224">
    <property type="entry name" value="DELTATUBULIN"/>
</dbReference>
<evidence type="ECO:0000256" key="8">
    <source>
        <dbReference type="ARBA" id="ARBA00022794"/>
    </source>
</evidence>
<dbReference type="SMART" id="SM00864">
    <property type="entry name" value="Tubulin"/>
    <property type="match status" value="1"/>
</dbReference>
<evidence type="ECO:0000256" key="12">
    <source>
        <dbReference type="ARBA" id="ARBA00030594"/>
    </source>
</evidence>
<proteinExistence type="inferred from homology"/>
<protein>
    <recommendedName>
        <fullName evidence="5">Tubulin delta chain</fullName>
    </recommendedName>
    <alternativeName>
        <fullName evidence="12">Delta-tubulin</fullName>
    </alternativeName>
</protein>
<dbReference type="EMBL" id="JH767137">
    <property type="protein sequence ID" value="EQC39995.1"/>
    <property type="molecule type" value="Genomic_DNA"/>
</dbReference>
<dbReference type="GO" id="GO:0030030">
    <property type="term" value="P:cell projection organization"/>
    <property type="evidence" value="ECO:0007669"/>
    <property type="project" value="UniProtKB-KW"/>
</dbReference>
<evidence type="ECO:0000256" key="1">
    <source>
        <dbReference type="ARBA" id="ARBA00004114"/>
    </source>
</evidence>
<organism evidence="16 17">
    <name type="scientific">Saprolegnia diclina (strain VS20)</name>
    <dbReference type="NCBI Taxonomy" id="1156394"/>
    <lineage>
        <taxon>Eukaryota</taxon>
        <taxon>Sar</taxon>
        <taxon>Stramenopiles</taxon>
        <taxon>Oomycota</taxon>
        <taxon>Saprolegniomycetes</taxon>
        <taxon>Saprolegniales</taxon>
        <taxon>Saprolegniaceae</taxon>
        <taxon>Saprolegnia</taxon>
    </lineage>
</organism>
<evidence type="ECO:0000256" key="11">
    <source>
        <dbReference type="ARBA" id="ARBA00023273"/>
    </source>
</evidence>
<dbReference type="InterPro" id="IPR002967">
    <property type="entry name" value="Delta_tubulin"/>
</dbReference>
<keyword evidence="7 14" id="KW-0547">Nucleotide-binding</keyword>
<dbReference type="GO" id="GO:0005634">
    <property type="term" value="C:nucleus"/>
    <property type="evidence" value="ECO:0007669"/>
    <property type="project" value="UniProtKB-SubCell"/>
</dbReference>
<evidence type="ECO:0000313" key="16">
    <source>
        <dbReference type="EMBL" id="EQC39995.1"/>
    </source>
</evidence>
<keyword evidence="9 14" id="KW-0342">GTP-binding</keyword>
<dbReference type="STRING" id="1156394.T0R138"/>
<gene>
    <name evidence="16" type="ORF">SDRG_02655</name>
</gene>
<dbReference type="InterPro" id="IPR036525">
    <property type="entry name" value="Tubulin/FtsZ_GTPase_sf"/>
</dbReference>
<evidence type="ECO:0000256" key="10">
    <source>
        <dbReference type="ARBA" id="ARBA00023242"/>
    </source>
</evidence>
<dbReference type="Gene3D" id="3.40.50.1440">
    <property type="entry name" value="Tubulin/FtsZ, GTPase domain"/>
    <property type="match status" value="1"/>
</dbReference>
<comment type="function">
    <text evidence="13">Acts as a positive regulator of hedgehog signaling and regulates ciliary function.</text>
</comment>
<accession>T0R138</accession>
<dbReference type="GO" id="GO:0007017">
    <property type="term" value="P:microtubule-based process"/>
    <property type="evidence" value="ECO:0007669"/>
    <property type="project" value="InterPro"/>
</dbReference>
<evidence type="ECO:0000256" key="14">
    <source>
        <dbReference type="RuleBase" id="RU000352"/>
    </source>
</evidence>
<evidence type="ECO:0000256" key="9">
    <source>
        <dbReference type="ARBA" id="ARBA00023134"/>
    </source>
</evidence>
<dbReference type="InterPro" id="IPR017975">
    <property type="entry name" value="Tubulin_CS"/>
</dbReference>
<keyword evidence="10" id="KW-0539">Nucleus</keyword>
<dbReference type="SUPFAM" id="SSF55307">
    <property type="entry name" value="Tubulin C-terminal domain-like"/>
    <property type="match status" value="1"/>
</dbReference>
<evidence type="ECO:0000313" key="17">
    <source>
        <dbReference type="Proteomes" id="UP000030762"/>
    </source>
</evidence>
<name>T0R138_SAPDV</name>
<dbReference type="OMA" id="SANNWAM"/>
<dbReference type="Pfam" id="PF00091">
    <property type="entry name" value="Tubulin"/>
    <property type="match status" value="1"/>
</dbReference>
<dbReference type="AlphaFoldDB" id="T0R138"/>
<feature type="domain" description="Tubulin/FtsZ GTPase" evidence="15">
    <location>
        <begin position="25"/>
        <end position="209"/>
    </location>
</feature>
<dbReference type="GO" id="GO:0005874">
    <property type="term" value="C:microtubule"/>
    <property type="evidence" value="ECO:0007669"/>
    <property type="project" value="UniProtKB-KW"/>
</dbReference>
<dbReference type="PANTHER" id="PTHR11588">
    <property type="entry name" value="TUBULIN"/>
    <property type="match status" value="1"/>
</dbReference>
<dbReference type="PRINTS" id="PR01161">
    <property type="entry name" value="TUBULIN"/>
</dbReference>
<dbReference type="CDD" id="cd02189">
    <property type="entry name" value="delta_zeta_tubulin-like"/>
    <property type="match status" value="1"/>
</dbReference>